<evidence type="ECO:0000313" key="1">
    <source>
        <dbReference type="EnsemblMetazoa" id="XP_011674676"/>
    </source>
</evidence>
<name>A0A7M7HNB9_STRPU</name>
<keyword evidence="2" id="KW-1185">Reference proteome</keyword>
<dbReference type="InParanoid" id="A0A7M7HNB9"/>
<dbReference type="OrthoDB" id="8907856at2759"/>
<evidence type="ECO:0000313" key="2">
    <source>
        <dbReference type="Proteomes" id="UP000007110"/>
    </source>
</evidence>
<dbReference type="PANTHER" id="PTHR47456">
    <property type="entry name" value="PHD-TYPE DOMAIN-CONTAINING PROTEIN"/>
    <property type="match status" value="1"/>
</dbReference>
<dbReference type="PANTHER" id="PTHR47456:SF1">
    <property type="entry name" value="PHD-TYPE DOMAIN-CONTAINING PROTEIN"/>
    <property type="match status" value="1"/>
</dbReference>
<sequence>MIMGKYFLTCFLGRNKHKSSQPALRGEKLQVDRLGRNSKKNHRSKKIGCPAMLVMTEVIRFPQYQVSQMTRSRMNDKTKLLREHLFQRAAVETEHKIFISLPADDEHQNTHPLGQSLVECFPPRKQQRLTPIQQNAERCRAKIDSLVQLLDVCNYQRILRELEKQLDDMLVMMKQCMELEKNTKERLNKGRAEKKRRKKKQTDGVPVCLQSEECVNEIIIATSGISKELTCHTGV</sequence>
<reference evidence="1" key="2">
    <citation type="submission" date="2021-01" db="UniProtKB">
        <authorList>
            <consortium name="EnsemblMetazoa"/>
        </authorList>
    </citation>
    <scope>IDENTIFICATION</scope>
</reference>
<dbReference type="EnsemblMetazoa" id="XM_011676374">
    <property type="protein sequence ID" value="XP_011674676"/>
    <property type="gene ID" value="LOC105443328"/>
</dbReference>
<dbReference type="Pfam" id="PF15299">
    <property type="entry name" value="ALS2CR8"/>
    <property type="match status" value="1"/>
</dbReference>
<reference evidence="2" key="1">
    <citation type="submission" date="2015-02" db="EMBL/GenBank/DDBJ databases">
        <title>Genome sequencing for Strongylocentrotus purpuratus.</title>
        <authorList>
            <person name="Murali S."/>
            <person name="Liu Y."/>
            <person name="Vee V."/>
            <person name="English A."/>
            <person name="Wang M."/>
            <person name="Skinner E."/>
            <person name="Han Y."/>
            <person name="Muzny D.M."/>
            <person name="Worley K.C."/>
            <person name="Gibbs R.A."/>
        </authorList>
    </citation>
    <scope>NUCLEOTIDE SEQUENCE</scope>
</reference>
<dbReference type="InterPro" id="IPR029309">
    <property type="entry name" value="CaRF"/>
</dbReference>
<dbReference type="GeneID" id="105443328"/>
<proteinExistence type="predicted"/>
<dbReference type="RefSeq" id="XP_011674676.1">
    <property type="nucleotide sequence ID" value="XM_011676374.2"/>
</dbReference>
<dbReference type="Proteomes" id="UP000007110">
    <property type="component" value="Unassembled WGS sequence"/>
</dbReference>
<organism evidence="1 2">
    <name type="scientific">Strongylocentrotus purpuratus</name>
    <name type="common">Purple sea urchin</name>
    <dbReference type="NCBI Taxonomy" id="7668"/>
    <lineage>
        <taxon>Eukaryota</taxon>
        <taxon>Metazoa</taxon>
        <taxon>Echinodermata</taxon>
        <taxon>Eleutherozoa</taxon>
        <taxon>Echinozoa</taxon>
        <taxon>Echinoidea</taxon>
        <taxon>Euechinoidea</taxon>
        <taxon>Echinacea</taxon>
        <taxon>Camarodonta</taxon>
        <taxon>Echinidea</taxon>
        <taxon>Strongylocentrotidae</taxon>
        <taxon>Strongylocentrotus</taxon>
    </lineage>
</organism>
<accession>A0A7M7HNB9</accession>
<dbReference type="GO" id="GO:0003700">
    <property type="term" value="F:DNA-binding transcription factor activity"/>
    <property type="evidence" value="ECO:0007669"/>
    <property type="project" value="InterPro"/>
</dbReference>
<dbReference type="AlphaFoldDB" id="A0A7M7HNB9"/>
<dbReference type="KEGG" id="spu:105443328"/>
<protein>
    <submittedName>
        <fullName evidence="1">Uncharacterized protein</fullName>
    </submittedName>
</protein>